<sequence>MDGVVASIKPVHSLVSAVMEGAGDVGLVVKGAASPHTYTMRPSEAGMLEDAKVIFWVGEGVETFLEKPLASLGGNAKIVKLSETPGITLLDMREGGTFEPHGHGDEDHDHEHEAEEAGHDHHDDHSDHEHGKDMHIWLDPENARLMVRQIATTLAEADPENAALYEKNAAALDGRFDELIDDIQKTVEPVRGRPFVVFHDAYHYFENRFGVEAAGSITVSPEQMPSAGRLEEIRNKVAELKTVCVFAEPQFDPKFANVVTEGTNARMGVLDPEGASLDEGPELYFTLVGNLAKSLSDCLSAAQ</sequence>
<name>Q11B52_CHESB</name>
<reference evidence="13" key="1">
    <citation type="submission" date="2006-06" db="EMBL/GenBank/DDBJ databases">
        <title>Complete sequence of chromosome of Chelativorans sp. BNC1.</title>
        <authorList>
            <consortium name="US DOE Joint Genome Institute"/>
            <person name="Copeland A."/>
            <person name="Lucas S."/>
            <person name="Lapidus A."/>
            <person name="Barry K."/>
            <person name="Detter J.C."/>
            <person name="Glavina del Rio T."/>
            <person name="Hammon N."/>
            <person name="Israni S."/>
            <person name="Dalin E."/>
            <person name="Tice H."/>
            <person name="Pitluck S."/>
            <person name="Chertkov O."/>
            <person name="Brettin T."/>
            <person name="Bruce D."/>
            <person name="Han C."/>
            <person name="Tapia R."/>
            <person name="Gilna P."/>
            <person name="Schmutz J."/>
            <person name="Larimer F."/>
            <person name="Land M."/>
            <person name="Hauser L."/>
            <person name="Kyrpides N."/>
            <person name="Mikhailova N."/>
            <person name="Richardson P."/>
        </authorList>
    </citation>
    <scope>NUCLEOTIDE SEQUENCE</scope>
    <source>
        <strain evidence="13">BNC1</strain>
    </source>
</reference>
<dbReference type="PANTHER" id="PTHR42953">
    <property type="entry name" value="HIGH-AFFINITY ZINC UPTAKE SYSTEM PROTEIN ZNUA-RELATED"/>
    <property type="match status" value="1"/>
</dbReference>
<evidence type="ECO:0000256" key="4">
    <source>
        <dbReference type="ARBA" id="ARBA00022448"/>
    </source>
</evidence>
<dbReference type="EMBL" id="CP000390">
    <property type="protein sequence ID" value="ABG65373.1"/>
    <property type="molecule type" value="Genomic_DNA"/>
</dbReference>
<keyword evidence="10" id="KW-0406">Ion transport</keyword>
<dbReference type="GO" id="GO:0042597">
    <property type="term" value="C:periplasmic space"/>
    <property type="evidence" value="ECO:0007669"/>
    <property type="project" value="UniProtKB-SubCell"/>
</dbReference>
<dbReference type="PANTHER" id="PTHR42953:SF3">
    <property type="entry name" value="HIGH-AFFINITY ZINC UPTAKE SYSTEM PROTEIN ZNUA"/>
    <property type="match status" value="1"/>
</dbReference>
<evidence type="ECO:0000256" key="6">
    <source>
        <dbReference type="ARBA" id="ARBA00022729"/>
    </source>
</evidence>
<keyword evidence="9" id="KW-0864">Zinc transport</keyword>
<dbReference type="SUPFAM" id="SSF53807">
    <property type="entry name" value="Helical backbone' metal receptor"/>
    <property type="match status" value="1"/>
</dbReference>
<dbReference type="Gene3D" id="3.40.50.1980">
    <property type="entry name" value="Nitrogenase molybdenum iron protein domain"/>
    <property type="match status" value="2"/>
</dbReference>
<dbReference type="eggNOG" id="COG4531">
    <property type="taxonomic scope" value="Bacteria"/>
</dbReference>
<dbReference type="Pfam" id="PF01297">
    <property type="entry name" value="ZnuA"/>
    <property type="match status" value="1"/>
</dbReference>
<dbReference type="InterPro" id="IPR050492">
    <property type="entry name" value="Bact_metal-bind_prot9"/>
</dbReference>
<evidence type="ECO:0000256" key="3">
    <source>
        <dbReference type="ARBA" id="ARBA00015915"/>
    </source>
</evidence>
<evidence type="ECO:0000256" key="2">
    <source>
        <dbReference type="ARBA" id="ARBA00011028"/>
    </source>
</evidence>
<evidence type="ECO:0000256" key="9">
    <source>
        <dbReference type="ARBA" id="ARBA00022906"/>
    </source>
</evidence>
<dbReference type="InterPro" id="IPR006127">
    <property type="entry name" value="ZnuA-like"/>
</dbReference>
<evidence type="ECO:0000256" key="12">
    <source>
        <dbReference type="SAM" id="MobiDB-lite"/>
    </source>
</evidence>
<keyword evidence="5" id="KW-0479">Metal-binding</keyword>
<dbReference type="KEGG" id="mes:Meso_4006"/>
<dbReference type="GO" id="GO:0006829">
    <property type="term" value="P:zinc ion transport"/>
    <property type="evidence" value="ECO:0007669"/>
    <property type="project" value="UniProtKB-KW"/>
</dbReference>
<evidence type="ECO:0000256" key="8">
    <source>
        <dbReference type="ARBA" id="ARBA00022833"/>
    </source>
</evidence>
<comment type="subcellular location">
    <subcellularLocation>
        <location evidence="1">Periplasm</location>
    </subcellularLocation>
</comment>
<keyword evidence="11" id="KW-1015">Disulfide bond</keyword>
<evidence type="ECO:0000256" key="10">
    <source>
        <dbReference type="ARBA" id="ARBA00023065"/>
    </source>
</evidence>
<accession>Q11B52</accession>
<keyword evidence="6" id="KW-0732">Signal</keyword>
<protein>
    <recommendedName>
        <fullName evidence="3">High-affinity zinc uptake system protein ZnuA</fullName>
    </recommendedName>
</protein>
<keyword evidence="8" id="KW-0862">Zinc</keyword>
<dbReference type="InterPro" id="IPR035520">
    <property type="entry name" value="ZnuA"/>
</dbReference>
<keyword evidence="4" id="KW-0813">Transport</keyword>
<organism evidence="13">
    <name type="scientific">Chelativorans sp. (strain BNC1)</name>
    <dbReference type="NCBI Taxonomy" id="266779"/>
    <lineage>
        <taxon>Bacteria</taxon>
        <taxon>Pseudomonadati</taxon>
        <taxon>Pseudomonadota</taxon>
        <taxon>Alphaproteobacteria</taxon>
        <taxon>Hyphomicrobiales</taxon>
        <taxon>Phyllobacteriaceae</taxon>
        <taxon>Chelativorans</taxon>
    </lineage>
</organism>
<evidence type="ECO:0000256" key="5">
    <source>
        <dbReference type="ARBA" id="ARBA00022723"/>
    </source>
</evidence>
<dbReference type="HOGENOM" id="CLU_016838_1_2_5"/>
<evidence type="ECO:0000313" key="13">
    <source>
        <dbReference type="EMBL" id="ABG65373.1"/>
    </source>
</evidence>
<dbReference type="AlphaFoldDB" id="Q11B52"/>
<dbReference type="CDD" id="cd01019">
    <property type="entry name" value="ZnuA"/>
    <property type="match status" value="1"/>
</dbReference>
<dbReference type="STRING" id="266779.Meso_4006"/>
<evidence type="ECO:0000256" key="1">
    <source>
        <dbReference type="ARBA" id="ARBA00004418"/>
    </source>
</evidence>
<evidence type="ECO:0000256" key="11">
    <source>
        <dbReference type="ARBA" id="ARBA00023157"/>
    </source>
</evidence>
<dbReference type="GO" id="GO:0046872">
    <property type="term" value="F:metal ion binding"/>
    <property type="evidence" value="ECO:0007669"/>
    <property type="project" value="UniProtKB-KW"/>
</dbReference>
<comment type="similarity">
    <text evidence="2">Belongs to the bacterial solute-binding protein 9 family.</text>
</comment>
<gene>
    <name evidence="13" type="ordered locus">Meso_4006</name>
</gene>
<keyword evidence="7" id="KW-0574">Periplasm</keyword>
<evidence type="ECO:0000256" key="7">
    <source>
        <dbReference type="ARBA" id="ARBA00022764"/>
    </source>
</evidence>
<feature type="region of interest" description="Disordered" evidence="12">
    <location>
        <begin position="94"/>
        <end position="132"/>
    </location>
</feature>
<proteinExistence type="inferred from homology"/>